<evidence type="ECO:0000313" key="1">
    <source>
        <dbReference type="EMBL" id="THG10953.1"/>
    </source>
</evidence>
<dbReference type="PANTHER" id="PTHR36264">
    <property type="entry name" value="SET DOMAIN-CONTAINING PROTEIN"/>
    <property type="match status" value="1"/>
</dbReference>
<evidence type="ECO:0000313" key="2">
    <source>
        <dbReference type="Proteomes" id="UP000306102"/>
    </source>
</evidence>
<keyword evidence="2" id="KW-1185">Reference proteome</keyword>
<name>A0A4S4E4U1_CAMSN</name>
<protein>
    <recommendedName>
        <fullName evidence="3">TF-B3 domain-containing protein</fullName>
    </recommendedName>
</protein>
<dbReference type="AlphaFoldDB" id="A0A4S4E4U1"/>
<organism evidence="1 2">
    <name type="scientific">Camellia sinensis var. sinensis</name>
    <name type="common">China tea</name>
    <dbReference type="NCBI Taxonomy" id="542762"/>
    <lineage>
        <taxon>Eukaryota</taxon>
        <taxon>Viridiplantae</taxon>
        <taxon>Streptophyta</taxon>
        <taxon>Embryophyta</taxon>
        <taxon>Tracheophyta</taxon>
        <taxon>Spermatophyta</taxon>
        <taxon>Magnoliopsida</taxon>
        <taxon>eudicotyledons</taxon>
        <taxon>Gunneridae</taxon>
        <taxon>Pentapetalae</taxon>
        <taxon>asterids</taxon>
        <taxon>Ericales</taxon>
        <taxon>Theaceae</taxon>
        <taxon>Camellia</taxon>
    </lineage>
</organism>
<dbReference type="Proteomes" id="UP000306102">
    <property type="component" value="Unassembled WGS sequence"/>
</dbReference>
<accession>A0A4S4E4U1</accession>
<sequence length="180" mass="21076">MLLTMKKTSYYNFIPTKAEEEEEEAHNLTTTTNHRHRATRVVVEIRDVYPPPVFNPHNPFHIKKVLTPTEVTTARIALSFADTFDYVFRYWPLEAVKQVVVVGKRRCVLVWDVSDETNPKSYINEDMFLERGSRSLDHECYVLGCKELVKECRLNGGDEIGMFWEIKTATFHFKVLYRAI</sequence>
<dbReference type="EMBL" id="SDRB02007575">
    <property type="protein sequence ID" value="THG10953.1"/>
    <property type="molecule type" value="Genomic_DNA"/>
</dbReference>
<gene>
    <name evidence="1" type="ORF">TEA_000003</name>
</gene>
<dbReference type="PANTHER" id="PTHR36264:SF5">
    <property type="entry name" value="SET DOMAIN-CONTAINING PROTEIN"/>
    <property type="match status" value="1"/>
</dbReference>
<evidence type="ECO:0008006" key="3">
    <source>
        <dbReference type="Google" id="ProtNLM"/>
    </source>
</evidence>
<proteinExistence type="predicted"/>
<reference evidence="1 2" key="1">
    <citation type="journal article" date="2018" name="Proc. Natl. Acad. Sci. U.S.A.">
        <title>Draft genome sequence of Camellia sinensis var. sinensis provides insights into the evolution of the tea genome and tea quality.</title>
        <authorList>
            <person name="Wei C."/>
            <person name="Yang H."/>
            <person name="Wang S."/>
            <person name="Zhao J."/>
            <person name="Liu C."/>
            <person name="Gao L."/>
            <person name="Xia E."/>
            <person name="Lu Y."/>
            <person name="Tai Y."/>
            <person name="She G."/>
            <person name="Sun J."/>
            <person name="Cao H."/>
            <person name="Tong W."/>
            <person name="Gao Q."/>
            <person name="Li Y."/>
            <person name="Deng W."/>
            <person name="Jiang X."/>
            <person name="Wang W."/>
            <person name="Chen Q."/>
            <person name="Zhang S."/>
            <person name="Li H."/>
            <person name="Wu J."/>
            <person name="Wang P."/>
            <person name="Li P."/>
            <person name="Shi C."/>
            <person name="Zheng F."/>
            <person name="Jian J."/>
            <person name="Huang B."/>
            <person name="Shan D."/>
            <person name="Shi M."/>
            <person name="Fang C."/>
            <person name="Yue Y."/>
            <person name="Li F."/>
            <person name="Li D."/>
            <person name="Wei S."/>
            <person name="Han B."/>
            <person name="Jiang C."/>
            <person name="Yin Y."/>
            <person name="Xia T."/>
            <person name="Zhang Z."/>
            <person name="Bennetzen J.L."/>
            <person name="Zhao S."/>
            <person name="Wan X."/>
        </authorList>
    </citation>
    <scope>NUCLEOTIDE SEQUENCE [LARGE SCALE GENOMIC DNA]</scope>
    <source>
        <strain evidence="2">cv. Shuchazao</strain>
        <tissue evidence="1">Leaf</tissue>
    </source>
</reference>
<comment type="caution">
    <text evidence="1">The sequence shown here is derived from an EMBL/GenBank/DDBJ whole genome shotgun (WGS) entry which is preliminary data.</text>
</comment>